<dbReference type="PANTHER" id="PTHR36840">
    <property type="entry name" value="BLL5714 PROTEIN"/>
    <property type="match status" value="1"/>
</dbReference>
<evidence type="ECO:0000313" key="3">
    <source>
        <dbReference type="Proteomes" id="UP001072034"/>
    </source>
</evidence>
<organism evidence="2 3">
    <name type="scientific">Actinomyces israelii</name>
    <dbReference type="NCBI Taxonomy" id="1659"/>
    <lineage>
        <taxon>Bacteria</taxon>
        <taxon>Bacillati</taxon>
        <taxon>Actinomycetota</taxon>
        <taxon>Actinomycetes</taxon>
        <taxon>Actinomycetales</taxon>
        <taxon>Actinomycetaceae</taxon>
        <taxon>Actinomyces</taxon>
    </lineage>
</organism>
<gene>
    <name evidence="2" type="ORF">OHJ16_00030</name>
</gene>
<reference evidence="2" key="1">
    <citation type="submission" date="2022-10" db="EMBL/GenBank/DDBJ databases">
        <title>Genome sequence of Actinomyces israelii ATCC 10048.</title>
        <authorList>
            <person name="Watt R.M."/>
            <person name="Tong W.M."/>
        </authorList>
    </citation>
    <scope>NUCLEOTIDE SEQUENCE</scope>
    <source>
        <strain evidence="2">ATCC 10048</strain>
    </source>
</reference>
<feature type="transmembrane region" description="Helical" evidence="1">
    <location>
        <begin position="224"/>
        <end position="244"/>
    </location>
</feature>
<keyword evidence="3" id="KW-1185">Reference proteome</keyword>
<proteinExistence type="predicted"/>
<dbReference type="PANTHER" id="PTHR36840:SF1">
    <property type="entry name" value="BLL5714 PROTEIN"/>
    <property type="match status" value="1"/>
</dbReference>
<evidence type="ECO:0000313" key="2">
    <source>
        <dbReference type="EMBL" id="MCZ0856442.1"/>
    </source>
</evidence>
<comment type="caution">
    <text evidence="2">The sequence shown here is derived from an EMBL/GenBank/DDBJ whole genome shotgun (WGS) entry which is preliminary data.</text>
</comment>
<feature type="transmembrane region" description="Helical" evidence="1">
    <location>
        <begin position="51"/>
        <end position="71"/>
    </location>
</feature>
<keyword evidence="1" id="KW-0472">Membrane</keyword>
<accession>A0ABT4I3Y6</accession>
<feature type="transmembrane region" description="Helical" evidence="1">
    <location>
        <begin position="264"/>
        <end position="292"/>
    </location>
</feature>
<keyword evidence="1" id="KW-1133">Transmembrane helix</keyword>
<dbReference type="EMBL" id="JAPTMY010000001">
    <property type="protein sequence ID" value="MCZ0856442.1"/>
    <property type="molecule type" value="Genomic_DNA"/>
</dbReference>
<dbReference type="Proteomes" id="UP001072034">
    <property type="component" value="Unassembled WGS sequence"/>
</dbReference>
<feature type="transmembrane region" description="Helical" evidence="1">
    <location>
        <begin position="109"/>
        <end position="128"/>
    </location>
</feature>
<name>A0ABT4I3Y6_9ACTO</name>
<feature type="transmembrane region" description="Helical" evidence="1">
    <location>
        <begin position="304"/>
        <end position="323"/>
    </location>
</feature>
<dbReference type="InterPro" id="IPR010640">
    <property type="entry name" value="Low_temperature_requirement_A"/>
</dbReference>
<feature type="transmembrane region" description="Helical" evidence="1">
    <location>
        <begin position="20"/>
        <end position="39"/>
    </location>
</feature>
<feature type="transmembrane region" description="Helical" evidence="1">
    <location>
        <begin position="149"/>
        <end position="171"/>
    </location>
</feature>
<protein>
    <submittedName>
        <fullName evidence="2">Low temperature requirement protein A</fullName>
    </submittedName>
</protein>
<dbReference type="RefSeq" id="WP_268916254.1">
    <property type="nucleotide sequence ID" value="NZ_JAPTMY010000001.1"/>
</dbReference>
<sequence length="392" mass="42340">MSRPDASQSPAAKTVMPHRAVDPVMLFFDLVYVFLITELNGVLRAEEGWRGIVHCAVLLALIYWQWVLVTVQSSIRDASTGRHRFVIMLLMLIAMVSAVALPQAFGNRALLFAVTCWTSRLVITFLLARSENSKAFRMDLTSSLIQGPLLLGGAALGGAGQLALWSLAALWEITGPFLHSRAMSAQRYDVGNVVERFSLLIIVALGETIVSIVTPQADLEHLSWAGLGGLVAAFILVGGLWWAYFHHSLSLMEHYIGRARITFFAVRSLLAYGHLALAAGLIALAAGLHHVMEEPNHRVPAESTALLCGGVVVFLAMFAVVRLRNARRIYRSRVVACLLCLALIPAGTRMSGLLLVALLAAVAVAECAWETLAPRSAGVPGHEELAHLAATA</sequence>
<keyword evidence="1" id="KW-0812">Transmembrane</keyword>
<dbReference type="Pfam" id="PF06772">
    <property type="entry name" value="LtrA"/>
    <property type="match status" value="1"/>
</dbReference>
<feature type="transmembrane region" description="Helical" evidence="1">
    <location>
        <begin position="83"/>
        <end position="103"/>
    </location>
</feature>
<feature type="transmembrane region" description="Helical" evidence="1">
    <location>
        <begin position="335"/>
        <end position="365"/>
    </location>
</feature>
<evidence type="ECO:0000256" key="1">
    <source>
        <dbReference type="SAM" id="Phobius"/>
    </source>
</evidence>